<organism evidence="2 3">
    <name type="scientific">Acidiplasma aeolicum</name>
    <dbReference type="NCBI Taxonomy" id="507754"/>
    <lineage>
        <taxon>Archaea</taxon>
        <taxon>Methanobacteriati</taxon>
        <taxon>Thermoplasmatota</taxon>
        <taxon>Thermoplasmata</taxon>
        <taxon>Thermoplasmatales</taxon>
        <taxon>Ferroplasmaceae</taxon>
        <taxon>Acidiplasma</taxon>
    </lineage>
</organism>
<dbReference type="InterPro" id="IPR045569">
    <property type="entry name" value="Metalloprtase-TldD/E_C"/>
</dbReference>
<dbReference type="EMBL" id="LJCQ01000204">
    <property type="protein sequence ID" value="KPV46643.1"/>
    <property type="molecule type" value="Genomic_DNA"/>
</dbReference>
<dbReference type="SUPFAM" id="SSF111283">
    <property type="entry name" value="Putative modulator of DNA gyrase, PmbA/TldD"/>
    <property type="match status" value="1"/>
</dbReference>
<dbReference type="GO" id="GO:0006508">
    <property type="term" value="P:proteolysis"/>
    <property type="evidence" value="ECO:0007669"/>
    <property type="project" value="InterPro"/>
</dbReference>
<sequence>MIPMDILYISKRLAEICDEYSIIELRDDTEELRFSNNTMDIFNRWFDSGIKIFASRGKKIAEASFNSVNLNYDYIIDRIKRMLSISPDYISYNGINPEKNDYNMEITNFERRDIYDISQQLIDASLKNGAERSAGVIYQSYETVHVKTPYNDEKFSRPGMEIVLRSFKGNLSGQENYHFGPGSIKNIDPYSMVNAAVLPLQSQYDNLDIPEGKYDVIMSPNVIGNLLSYSSGFFSFFNIESGSSPFKNMLDKNVASGYVNLSDEPANINGIGFNPVDDEGTLTKNLEIIKNGTLKTYLHSYSTAMEAGTKTTGNAGIIYPHAWQLHMHGGNNKFDDIINSVDHGIFINNAWYTRFQDEENGIFSTVPRDGVFLINNGKISKAMGGIRISDSIPNILKNIKKVSSEEKYVKWWDEISPSIMPYVLAEDVNITKGF</sequence>
<accession>A0A0P9D2D6</accession>
<gene>
    <name evidence="2" type="ORF">SE19_04620</name>
</gene>
<feature type="domain" description="Metalloprotease TldD/E C-terminal" evidence="1">
    <location>
        <begin position="212"/>
        <end position="431"/>
    </location>
</feature>
<evidence type="ECO:0000259" key="1">
    <source>
        <dbReference type="Pfam" id="PF19289"/>
    </source>
</evidence>
<protein>
    <recommendedName>
        <fullName evidence="1">Metalloprotease TldD/E C-terminal domain-containing protein</fullName>
    </recommendedName>
</protein>
<name>A0A0P9D2D6_9ARCH</name>
<dbReference type="PANTHER" id="PTHR43666:SF1">
    <property type="entry name" value="CONSERVED PROTEIN"/>
    <property type="match status" value="1"/>
</dbReference>
<reference evidence="2 3" key="1">
    <citation type="submission" date="2015-09" db="EMBL/GenBank/DDBJ databases">
        <title>Draft genome sequence of Acidiplasma aeolicum DSM 18409.</title>
        <authorList>
            <person name="Hemp J."/>
        </authorList>
    </citation>
    <scope>NUCLEOTIDE SEQUENCE [LARGE SCALE GENOMIC DNA]</scope>
    <source>
        <strain evidence="2 3">V</strain>
    </source>
</reference>
<comment type="caution">
    <text evidence="2">The sequence shown here is derived from an EMBL/GenBank/DDBJ whole genome shotgun (WGS) entry which is preliminary data.</text>
</comment>
<dbReference type="AlphaFoldDB" id="A0A0P9D2D6"/>
<dbReference type="Proteomes" id="UP000050515">
    <property type="component" value="Unassembled WGS sequence"/>
</dbReference>
<dbReference type="GO" id="GO:0008237">
    <property type="term" value="F:metallopeptidase activity"/>
    <property type="evidence" value="ECO:0007669"/>
    <property type="project" value="InterPro"/>
</dbReference>
<dbReference type="InterPro" id="IPR036059">
    <property type="entry name" value="TldD/PmbA_sf"/>
</dbReference>
<evidence type="ECO:0000313" key="3">
    <source>
        <dbReference type="Proteomes" id="UP000050515"/>
    </source>
</evidence>
<proteinExistence type="predicted"/>
<dbReference type="PATRIC" id="fig|507754.4.peg.582"/>
<evidence type="ECO:0000313" key="2">
    <source>
        <dbReference type="EMBL" id="KPV46643.1"/>
    </source>
</evidence>
<dbReference type="PANTHER" id="PTHR43666">
    <property type="entry name" value="TLDD PROTEIN"/>
    <property type="match status" value="1"/>
</dbReference>
<dbReference type="Pfam" id="PF19289">
    <property type="entry name" value="PmbA_TldD_3rd"/>
    <property type="match status" value="1"/>
</dbReference>